<dbReference type="Proteomes" id="UP000007800">
    <property type="component" value="Unassembled WGS sequence"/>
</dbReference>
<dbReference type="OMA" id="CISDETK"/>
<protein>
    <submittedName>
        <fullName evidence="2">Uncharacterized protein</fullName>
    </submittedName>
</protein>
<dbReference type="EMBL" id="GG678139">
    <property type="protein sequence ID" value="EER09671.1"/>
    <property type="molecule type" value="Genomic_DNA"/>
</dbReference>
<dbReference type="InParanoid" id="C5L0S2"/>
<evidence type="ECO:0000313" key="2">
    <source>
        <dbReference type="EMBL" id="EER09671.1"/>
    </source>
</evidence>
<sequence>VLLAFVCGIQCYAQFIVPVPPTADELDTLAPETLTKPNETRYEVTAVGVVESIILGSIGLISLARAAMVVRKLCISDETKLSIVRSELAEENQARNQDMSERSLINRVALSAVASKKKVELTGRLFWHGFFTLEALDTVLQIIRLVELGGRSFTGERVIVADRTAIMTQATLIMLVFVVGPTTLILNNRVWAALFDTIVAFSFTAAYLIISGRIFLPDTWPDLRFETFVSFLSSLVPAILSLDNVIGVDRYLYEIAKNPELTRG</sequence>
<feature type="non-terminal residue" evidence="2">
    <location>
        <position position="264"/>
    </location>
</feature>
<keyword evidence="1" id="KW-1133">Transmembrane helix</keyword>
<gene>
    <name evidence="2" type="ORF">Pmar_PMAR015614</name>
</gene>
<proteinExistence type="predicted"/>
<keyword evidence="3" id="KW-1185">Reference proteome</keyword>
<feature type="non-terminal residue" evidence="2">
    <location>
        <position position="1"/>
    </location>
</feature>
<feature type="transmembrane region" description="Helical" evidence="1">
    <location>
        <begin position="228"/>
        <end position="248"/>
    </location>
</feature>
<evidence type="ECO:0000313" key="3">
    <source>
        <dbReference type="Proteomes" id="UP000007800"/>
    </source>
</evidence>
<dbReference type="RefSeq" id="XP_002777876.1">
    <property type="nucleotide sequence ID" value="XM_002777830.1"/>
</dbReference>
<evidence type="ECO:0000256" key="1">
    <source>
        <dbReference type="SAM" id="Phobius"/>
    </source>
</evidence>
<accession>C5L0S2</accession>
<feature type="transmembrane region" description="Helical" evidence="1">
    <location>
        <begin position="166"/>
        <end position="186"/>
    </location>
</feature>
<name>C5L0S2_PERM5</name>
<dbReference type="GeneID" id="9052611"/>
<organism evidence="3">
    <name type="scientific">Perkinsus marinus (strain ATCC 50983 / TXsc)</name>
    <dbReference type="NCBI Taxonomy" id="423536"/>
    <lineage>
        <taxon>Eukaryota</taxon>
        <taxon>Sar</taxon>
        <taxon>Alveolata</taxon>
        <taxon>Perkinsozoa</taxon>
        <taxon>Perkinsea</taxon>
        <taxon>Perkinsida</taxon>
        <taxon>Perkinsidae</taxon>
        <taxon>Perkinsus</taxon>
    </lineage>
</organism>
<reference evidence="2 3" key="1">
    <citation type="submission" date="2008-07" db="EMBL/GenBank/DDBJ databases">
        <authorList>
            <person name="El-Sayed N."/>
            <person name="Caler E."/>
            <person name="Inman J."/>
            <person name="Amedeo P."/>
            <person name="Hass B."/>
            <person name="Wortman J."/>
        </authorList>
    </citation>
    <scope>NUCLEOTIDE SEQUENCE [LARGE SCALE GENOMIC DNA]</scope>
    <source>
        <strain evidence="3">ATCC 50983 / TXsc</strain>
    </source>
</reference>
<dbReference type="AlphaFoldDB" id="C5L0S2"/>
<feature type="transmembrane region" description="Helical" evidence="1">
    <location>
        <begin position="193"/>
        <end position="216"/>
    </location>
</feature>
<keyword evidence="1" id="KW-0812">Transmembrane</keyword>
<keyword evidence="1" id="KW-0472">Membrane</keyword>